<organism evidence="2 3">
    <name type="scientific">Galerina marginata (strain CBS 339.88)</name>
    <dbReference type="NCBI Taxonomy" id="685588"/>
    <lineage>
        <taxon>Eukaryota</taxon>
        <taxon>Fungi</taxon>
        <taxon>Dikarya</taxon>
        <taxon>Basidiomycota</taxon>
        <taxon>Agaricomycotina</taxon>
        <taxon>Agaricomycetes</taxon>
        <taxon>Agaricomycetidae</taxon>
        <taxon>Agaricales</taxon>
        <taxon>Agaricineae</taxon>
        <taxon>Strophariaceae</taxon>
        <taxon>Galerina</taxon>
    </lineage>
</organism>
<dbReference type="InterPro" id="IPR025649">
    <property type="entry name" value="DUF4360"/>
</dbReference>
<feature type="transmembrane region" description="Helical" evidence="1">
    <location>
        <begin position="55"/>
        <end position="79"/>
    </location>
</feature>
<dbReference type="PANTHER" id="PTHR38847:SF1">
    <property type="entry name" value="PSEUDOURIDINE SYNTHASE RSUA_RLUA-LIKE DOMAIN-CONTAINING PROTEIN"/>
    <property type="match status" value="1"/>
</dbReference>
<keyword evidence="1" id="KW-0472">Membrane</keyword>
<sequence>MNLSAEIPKPGESMSVWQEKRLRTDDRMIGNLPSKLGTSKADIFDLKDGDTPSSLTAIVLICLLYFLGGPSLYAAFGLLGYSLKTTKYYIVAGTGCPPGTASATISATGQSLSLKYTTFQANAGPGFGFSDNRKNCQATLVVQVPTGYQFALNRFTYNSQYALDYGVAATYTTTYYFQSSLSEGIAGGNITGPAASRSRNLSNPSSPAVWSSCGETSLVNINTAVRVSNSANADNSGHVLVVTKSDVAYVILPYSSISLS</sequence>
<evidence type="ECO:0000313" key="2">
    <source>
        <dbReference type="EMBL" id="KDR84681.1"/>
    </source>
</evidence>
<proteinExistence type="predicted"/>
<dbReference type="EMBL" id="KL142368">
    <property type="protein sequence ID" value="KDR84681.1"/>
    <property type="molecule type" value="Genomic_DNA"/>
</dbReference>
<reference evidence="3" key="1">
    <citation type="journal article" date="2014" name="Proc. Natl. Acad. Sci. U.S.A.">
        <title>Extensive sampling of basidiomycete genomes demonstrates inadequacy of the white-rot/brown-rot paradigm for wood decay fungi.</title>
        <authorList>
            <person name="Riley R."/>
            <person name="Salamov A.A."/>
            <person name="Brown D.W."/>
            <person name="Nagy L.G."/>
            <person name="Floudas D."/>
            <person name="Held B.W."/>
            <person name="Levasseur A."/>
            <person name="Lombard V."/>
            <person name="Morin E."/>
            <person name="Otillar R."/>
            <person name="Lindquist E.A."/>
            <person name="Sun H."/>
            <person name="LaButti K.M."/>
            <person name="Schmutz J."/>
            <person name="Jabbour D."/>
            <person name="Luo H."/>
            <person name="Baker S.E."/>
            <person name="Pisabarro A.G."/>
            <person name="Walton J.D."/>
            <person name="Blanchette R.A."/>
            <person name="Henrissat B."/>
            <person name="Martin F."/>
            <person name="Cullen D."/>
            <person name="Hibbett D.S."/>
            <person name="Grigoriev I.V."/>
        </authorList>
    </citation>
    <scope>NUCLEOTIDE SEQUENCE [LARGE SCALE GENOMIC DNA]</scope>
    <source>
        <strain evidence="3">CBS 339.88</strain>
    </source>
</reference>
<dbReference type="PANTHER" id="PTHR38847">
    <property type="match status" value="1"/>
</dbReference>
<protein>
    <submittedName>
        <fullName evidence="2">Uncharacterized protein</fullName>
    </submittedName>
</protein>
<dbReference type="HOGENOM" id="CLU_1069766_0_0_1"/>
<keyword evidence="3" id="KW-1185">Reference proteome</keyword>
<evidence type="ECO:0000313" key="3">
    <source>
        <dbReference type="Proteomes" id="UP000027222"/>
    </source>
</evidence>
<dbReference type="STRING" id="685588.A0A067TNC4"/>
<keyword evidence="1" id="KW-1133">Transmembrane helix</keyword>
<accession>A0A067TNC4</accession>
<name>A0A067TNC4_GALM3</name>
<dbReference type="Pfam" id="PF14273">
    <property type="entry name" value="DUF4360"/>
    <property type="match status" value="1"/>
</dbReference>
<evidence type="ECO:0000256" key="1">
    <source>
        <dbReference type="SAM" id="Phobius"/>
    </source>
</evidence>
<dbReference type="OrthoDB" id="152248at2759"/>
<dbReference type="Proteomes" id="UP000027222">
    <property type="component" value="Unassembled WGS sequence"/>
</dbReference>
<gene>
    <name evidence="2" type="ORF">GALMADRAFT_133924</name>
</gene>
<dbReference type="AlphaFoldDB" id="A0A067TNC4"/>
<keyword evidence="1" id="KW-0812">Transmembrane</keyword>